<feature type="compositionally biased region" description="Polar residues" evidence="1">
    <location>
        <begin position="43"/>
        <end position="58"/>
    </location>
</feature>
<protein>
    <submittedName>
        <fullName evidence="2">Uncharacterized protein</fullName>
    </submittedName>
</protein>
<evidence type="ECO:0000313" key="3">
    <source>
        <dbReference type="Proteomes" id="UP000324222"/>
    </source>
</evidence>
<feature type="region of interest" description="Disordered" evidence="1">
    <location>
        <begin position="42"/>
        <end position="75"/>
    </location>
</feature>
<feature type="compositionally biased region" description="Low complexity" evidence="1">
    <location>
        <begin position="126"/>
        <end position="135"/>
    </location>
</feature>
<feature type="region of interest" description="Disordered" evidence="1">
    <location>
        <begin position="116"/>
        <end position="152"/>
    </location>
</feature>
<gene>
    <name evidence="2" type="ORF">E2C01_060459</name>
</gene>
<comment type="caution">
    <text evidence="2">The sequence shown here is derived from an EMBL/GenBank/DDBJ whole genome shotgun (WGS) entry which is preliminary data.</text>
</comment>
<name>A0A5B7H5B5_PORTR</name>
<keyword evidence="3" id="KW-1185">Reference proteome</keyword>
<sequence>MTSPCSARQGSRACVCQSVSVRGAEAATITAQVQQGIAFHISPRTSNPRLPQTTQQKGFQPLTGREGSLSHPSDPVRPSFPLYIFRLKNGKMLISVHSSSHKVHPARHRRQDIAHVTPGTSANSPRGCAAGSAPRAARRRGQLSNTGKIGII</sequence>
<dbReference type="AlphaFoldDB" id="A0A5B7H5B5"/>
<organism evidence="2 3">
    <name type="scientific">Portunus trituberculatus</name>
    <name type="common">Swimming crab</name>
    <name type="synonym">Neptunus trituberculatus</name>
    <dbReference type="NCBI Taxonomy" id="210409"/>
    <lineage>
        <taxon>Eukaryota</taxon>
        <taxon>Metazoa</taxon>
        <taxon>Ecdysozoa</taxon>
        <taxon>Arthropoda</taxon>
        <taxon>Crustacea</taxon>
        <taxon>Multicrustacea</taxon>
        <taxon>Malacostraca</taxon>
        <taxon>Eumalacostraca</taxon>
        <taxon>Eucarida</taxon>
        <taxon>Decapoda</taxon>
        <taxon>Pleocyemata</taxon>
        <taxon>Brachyura</taxon>
        <taxon>Eubrachyura</taxon>
        <taxon>Portunoidea</taxon>
        <taxon>Portunidae</taxon>
        <taxon>Portuninae</taxon>
        <taxon>Portunus</taxon>
    </lineage>
</organism>
<accession>A0A5B7H5B5</accession>
<reference evidence="2 3" key="1">
    <citation type="submission" date="2019-05" db="EMBL/GenBank/DDBJ databases">
        <title>Another draft genome of Portunus trituberculatus and its Hox gene families provides insights of decapod evolution.</title>
        <authorList>
            <person name="Jeong J.-H."/>
            <person name="Song I."/>
            <person name="Kim S."/>
            <person name="Choi T."/>
            <person name="Kim D."/>
            <person name="Ryu S."/>
            <person name="Kim W."/>
        </authorList>
    </citation>
    <scope>NUCLEOTIDE SEQUENCE [LARGE SCALE GENOMIC DNA]</scope>
    <source>
        <tissue evidence="2">Muscle</tissue>
    </source>
</reference>
<evidence type="ECO:0000313" key="2">
    <source>
        <dbReference type="EMBL" id="MPC66312.1"/>
    </source>
</evidence>
<dbReference type="Proteomes" id="UP000324222">
    <property type="component" value="Unassembled WGS sequence"/>
</dbReference>
<dbReference type="EMBL" id="VSRR010024603">
    <property type="protein sequence ID" value="MPC66312.1"/>
    <property type="molecule type" value="Genomic_DNA"/>
</dbReference>
<feature type="compositionally biased region" description="Polar residues" evidence="1">
    <location>
        <begin position="142"/>
        <end position="152"/>
    </location>
</feature>
<evidence type="ECO:0000256" key="1">
    <source>
        <dbReference type="SAM" id="MobiDB-lite"/>
    </source>
</evidence>
<proteinExistence type="predicted"/>